<dbReference type="InterPro" id="IPR050955">
    <property type="entry name" value="Plant_Biomass_Hydrol_Est"/>
</dbReference>
<dbReference type="InterPro" id="IPR002925">
    <property type="entry name" value="Dienelactn_hydro"/>
</dbReference>
<sequence>MIEKMKFENMTYLLRFPKDFDENKKYPVMLFLHGAGSRGNDTTALEVNPFFEITSKYEDFPFVVYAPLCSENTWFDMFETLERFVQKISDEKFTDKKKIYAMGPSMGGYGTWQIAMSLPDTFAAIVPICGGGMYWNAGRLKNTPVWAFHGGKDNSVKCEESVKMVDAAKKCGGDARLTIYPENGHDAWSDTYKNYEVFEWLLSHEKRGASDYADGYSDSKKFG</sequence>
<evidence type="ECO:0000259" key="2">
    <source>
        <dbReference type="Pfam" id="PF01738"/>
    </source>
</evidence>
<comment type="caution">
    <text evidence="3">The sequence shown here is derived from an EMBL/GenBank/DDBJ whole genome shotgun (WGS) entry which is preliminary data.</text>
</comment>
<keyword evidence="4" id="KW-1185">Reference proteome</keyword>
<keyword evidence="1" id="KW-0732">Signal</keyword>
<dbReference type="AlphaFoldDB" id="A0A926FAN9"/>
<reference evidence="3" key="1">
    <citation type="submission" date="2020-08" db="EMBL/GenBank/DDBJ databases">
        <title>Genome public.</title>
        <authorList>
            <person name="Liu C."/>
            <person name="Sun Q."/>
        </authorList>
    </citation>
    <scope>NUCLEOTIDE SEQUENCE</scope>
    <source>
        <strain evidence="3">NSJ-50</strain>
    </source>
</reference>
<dbReference type="PANTHER" id="PTHR43037">
    <property type="entry name" value="UNNAMED PRODUCT-RELATED"/>
    <property type="match status" value="1"/>
</dbReference>
<dbReference type="Pfam" id="PF01738">
    <property type="entry name" value="DLH"/>
    <property type="match status" value="1"/>
</dbReference>
<evidence type="ECO:0000256" key="1">
    <source>
        <dbReference type="ARBA" id="ARBA00022729"/>
    </source>
</evidence>
<evidence type="ECO:0000313" key="4">
    <source>
        <dbReference type="Proteomes" id="UP000647416"/>
    </source>
</evidence>
<dbReference type="EMBL" id="JACRTE010000012">
    <property type="protein sequence ID" value="MBC8597035.1"/>
    <property type="molecule type" value="Genomic_DNA"/>
</dbReference>
<dbReference type="Gene3D" id="3.40.50.1820">
    <property type="entry name" value="alpha/beta hydrolase"/>
    <property type="match status" value="1"/>
</dbReference>
<evidence type="ECO:0000313" key="3">
    <source>
        <dbReference type="EMBL" id="MBC8597035.1"/>
    </source>
</evidence>
<dbReference type="InterPro" id="IPR029058">
    <property type="entry name" value="AB_hydrolase_fold"/>
</dbReference>
<gene>
    <name evidence="3" type="ORF">H8706_09165</name>
</gene>
<protein>
    <submittedName>
        <fullName evidence="3">Prolyl oligopeptidase family serine peptidase</fullName>
    </submittedName>
</protein>
<dbReference type="PANTHER" id="PTHR43037:SF1">
    <property type="entry name" value="BLL1128 PROTEIN"/>
    <property type="match status" value="1"/>
</dbReference>
<organism evidence="3 4">
    <name type="scientific">Qingrenia yutianensis</name>
    <dbReference type="NCBI Taxonomy" id="2763676"/>
    <lineage>
        <taxon>Bacteria</taxon>
        <taxon>Bacillati</taxon>
        <taxon>Bacillota</taxon>
        <taxon>Clostridia</taxon>
        <taxon>Eubacteriales</taxon>
        <taxon>Oscillospiraceae</taxon>
        <taxon>Qingrenia</taxon>
    </lineage>
</organism>
<dbReference type="SUPFAM" id="SSF53474">
    <property type="entry name" value="alpha/beta-Hydrolases"/>
    <property type="match status" value="1"/>
</dbReference>
<dbReference type="Proteomes" id="UP000647416">
    <property type="component" value="Unassembled WGS sequence"/>
</dbReference>
<dbReference type="RefSeq" id="WP_262432398.1">
    <property type="nucleotide sequence ID" value="NZ_JACRTE010000012.1"/>
</dbReference>
<accession>A0A926FAN9</accession>
<dbReference type="GO" id="GO:0016787">
    <property type="term" value="F:hydrolase activity"/>
    <property type="evidence" value="ECO:0007669"/>
    <property type="project" value="InterPro"/>
</dbReference>
<feature type="domain" description="Dienelactone hydrolase" evidence="2">
    <location>
        <begin position="81"/>
        <end position="185"/>
    </location>
</feature>
<proteinExistence type="predicted"/>
<name>A0A926FAN9_9FIRM</name>